<evidence type="ECO:0000313" key="2">
    <source>
        <dbReference type="Proteomes" id="UP000038045"/>
    </source>
</evidence>
<keyword evidence="1" id="KW-0812">Transmembrane</keyword>
<name>A0A0N4Z070_PARTI</name>
<dbReference type="Proteomes" id="UP000038045">
    <property type="component" value="Unplaced"/>
</dbReference>
<dbReference type="WBParaSite" id="PTRK_0000010250.1">
    <property type="protein sequence ID" value="PTRK_0000010250.1"/>
    <property type="gene ID" value="PTRK_0000010250"/>
</dbReference>
<keyword evidence="1" id="KW-0472">Membrane</keyword>
<accession>A0A0N4Z070</accession>
<reference evidence="3" key="1">
    <citation type="submission" date="2017-02" db="UniProtKB">
        <authorList>
            <consortium name="WormBaseParasite"/>
        </authorList>
    </citation>
    <scope>IDENTIFICATION</scope>
</reference>
<evidence type="ECO:0000256" key="1">
    <source>
        <dbReference type="SAM" id="Phobius"/>
    </source>
</evidence>
<feature type="transmembrane region" description="Helical" evidence="1">
    <location>
        <begin position="12"/>
        <end position="35"/>
    </location>
</feature>
<evidence type="ECO:0000313" key="3">
    <source>
        <dbReference type="WBParaSite" id="PTRK_0000010250.1"/>
    </source>
</evidence>
<dbReference type="AlphaFoldDB" id="A0A0N4Z070"/>
<organism evidence="2 3">
    <name type="scientific">Parastrongyloides trichosuri</name>
    <name type="common">Possum-specific nematode worm</name>
    <dbReference type="NCBI Taxonomy" id="131310"/>
    <lineage>
        <taxon>Eukaryota</taxon>
        <taxon>Metazoa</taxon>
        <taxon>Ecdysozoa</taxon>
        <taxon>Nematoda</taxon>
        <taxon>Chromadorea</taxon>
        <taxon>Rhabditida</taxon>
        <taxon>Tylenchina</taxon>
        <taxon>Panagrolaimomorpha</taxon>
        <taxon>Strongyloidoidea</taxon>
        <taxon>Strongyloididae</taxon>
        <taxon>Parastrongyloides</taxon>
    </lineage>
</organism>
<protein>
    <submittedName>
        <fullName evidence="3">Phage protein</fullName>
    </submittedName>
</protein>
<sequence>MTDINRIEVILILIIISLIVSLVTISIVLSVQGLVEAEKVRLAMIQKYNNENIQIRNNKVKEIKTKLKRSNESQNVFYNVFYRNYELPKDIFENGERREILDEVLMHFYDTQNSSRLSSI</sequence>
<keyword evidence="1" id="KW-1133">Transmembrane helix</keyword>
<proteinExistence type="predicted"/>
<keyword evidence="2" id="KW-1185">Reference proteome</keyword>